<evidence type="ECO:0000313" key="3">
    <source>
        <dbReference type="EMBL" id="CAK0817896.1"/>
    </source>
</evidence>
<feature type="region of interest" description="Disordered" evidence="1">
    <location>
        <begin position="96"/>
        <end position="121"/>
    </location>
</feature>
<organism evidence="3 4">
    <name type="scientific">Prorocentrum cordatum</name>
    <dbReference type="NCBI Taxonomy" id="2364126"/>
    <lineage>
        <taxon>Eukaryota</taxon>
        <taxon>Sar</taxon>
        <taxon>Alveolata</taxon>
        <taxon>Dinophyceae</taxon>
        <taxon>Prorocentrales</taxon>
        <taxon>Prorocentraceae</taxon>
        <taxon>Prorocentrum</taxon>
    </lineage>
</organism>
<feature type="non-terminal residue" evidence="3">
    <location>
        <position position="180"/>
    </location>
</feature>
<reference evidence="3" key="1">
    <citation type="submission" date="2023-10" db="EMBL/GenBank/DDBJ databases">
        <authorList>
            <person name="Chen Y."/>
            <person name="Shah S."/>
            <person name="Dougan E. K."/>
            <person name="Thang M."/>
            <person name="Chan C."/>
        </authorList>
    </citation>
    <scope>NUCLEOTIDE SEQUENCE [LARGE SCALE GENOMIC DNA]</scope>
</reference>
<proteinExistence type="predicted"/>
<dbReference type="EMBL" id="CAUYUJ010006591">
    <property type="protein sequence ID" value="CAK0817896.1"/>
    <property type="molecule type" value="Genomic_DNA"/>
</dbReference>
<dbReference type="Proteomes" id="UP001189429">
    <property type="component" value="Unassembled WGS sequence"/>
</dbReference>
<keyword evidence="2" id="KW-0732">Signal</keyword>
<feature type="compositionally biased region" description="Low complexity" evidence="1">
    <location>
        <begin position="108"/>
        <end position="121"/>
    </location>
</feature>
<sequence length="180" mass="18597">MRRLACAVQAQLLCAPALDVVEGATEEKEEDPGGEARGRAGTARGWRQCAGAGEGRALGAEARSEDSQGPRGPRGRGESRVLGVESVLWKPASFARSRRAVQAPPPGHASRGRVAGGASAAASASRARCLAAFGKPWTPGPPRACAGCPRAAPRRAPPPRPAAPRAPPQPLRLRGRRRGA</sequence>
<comment type="caution">
    <text evidence="3">The sequence shown here is derived from an EMBL/GenBank/DDBJ whole genome shotgun (WGS) entry which is preliminary data.</text>
</comment>
<name>A0ABN9RFS0_9DINO</name>
<gene>
    <name evidence="3" type="ORF">PCOR1329_LOCUS20342</name>
</gene>
<feature type="compositionally biased region" description="Pro residues" evidence="1">
    <location>
        <begin position="155"/>
        <end position="170"/>
    </location>
</feature>
<accession>A0ABN9RFS0</accession>
<feature type="signal peptide" evidence="2">
    <location>
        <begin position="1"/>
        <end position="23"/>
    </location>
</feature>
<keyword evidence="4" id="KW-1185">Reference proteome</keyword>
<feature type="chain" id="PRO_5047356449" evidence="2">
    <location>
        <begin position="24"/>
        <end position="180"/>
    </location>
</feature>
<feature type="region of interest" description="Disordered" evidence="1">
    <location>
        <begin position="133"/>
        <end position="180"/>
    </location>
</feature>
<evidence type="ECO:0000256" key="2">
    <source>
        <dbReference type="SAM" id="SignalP"/>
    </source>
</evidence>
<evidence type="ECO:0000256" key="1">
    <source>
        <dbReference type="SAM" id="MobiDB-lite"/>
    </source>
</evidence>
<feature type="region of interest" description="Disordered" evidence="1">
    <location>
        <begin position="23"/>
        <end position="82"/>
    </location>
</feature>
<protein>
    <submittedName>
        <fullName evidence="3">Uncharacterized protein</fullName>
    </submittedName>
</protein>
<evidence type="ECO:0000313" key="4">
    <source>
        <dbReference type="Proteomes" id="UP001189429"/>
    </source>
</evidence>